<name>A0A9P8PRR1_9ASCO</name>
<gene>
    <name evidence="1" type="ORF">WICMUC_001863</name>
</gene>
<sequence>MSVLYDSSSSVNNFHTVRLKNEFSSPDIINYQIEEREFILEYLINSCISTIHRNFNNSIKEKDISSIGSFIKSLGLDFDGFKKLIVIAVNFFSCFRDIHHQNISLKLVLLFITNKFVKELGVSMDNYDSFFMDFINLNMRELDDQVVLLDQKFRNLIQKNFEVV</sequence>
<evidence type="ECO:0000313" key="2">
    <source>
        <dbReference type="Proteomes" id="UP000769528"/>
    </source>
</evidence>
<keyword evidence="2" id="KW-1185">Reference proteome</keyword>
<dbReference type="AlphaFoldDB" id="A0A9P8PRR1"/>
<evidence type="ECO:0000313" key="1">
    <source>
        <dbReference type="EMBL" id="KAH3677108.1"/>
    </source>
</evidence>
<dbReference type="Proteomes" id="UP000769528">
    <property type="component" value="Unassembled WGS sequence"/>
</dbReference>
<organism evidence="1 2">
    <name type="scientific">Wickerhamomyces mucosus</name>
    <dbReference type="NCBI Taxonomy" id="1378264"/>
    <lineage>
        <taxon>Eukaryota</taxon>
        <taxon>Fungi</taxon>
        <taxon>Dikarya</taxon>
        <taxon>Ascomycota</taxon>
        <taxon>Saccharomycotina</taxon>
        <taxon>Saccharomycetes</taxon>
        <taxon>Phaffomycetales</taxon>
        <taxon>Wickerhamomycetaceae</taxon>
        <taxon>Wickerhamomyces</taxon>
    </lineage>
</organism>
<accession>A0A9P8PRR1</accession>
<dbReference type="EMBL" id="JAEUBF010000550">
    <property type="protein sequence ID" value="KAH3677108.1"/>
    <property type="molecule type" value="Genomic_DNA"/>
</dbReference>
<proteinExistence type="predicted"/>
<comment type="caution">
    <text evidence="1">The sequence shown here is derived from an EMBL/GenBank/DDBJ whole genome shotgun (WGS) entry which is preliminary data.</text>
</comment>
<reference evidence="1" key="1">
    <citation type="journal article" date="2021" name="Open Biol.">
        <title>Shared evolutionary footprints suggest mitochondrial oxidative damage underlies multiple complex I losses in fungi.</title>
        <authorList>
            <person name="Schikora-Tamarit M.A."/>
            <person name="Marcet-Houben M."/>
            <person name="Nosek J."/>
            <person name="Gabaldon T."/>
        </authorList>
    </citation>
    <scope>NUCLEOTIDE SEQUENCE</scope>
    <source>
        <strain evidence="1">CBS6341</strain>
    </source>
</reference>
<reference evidence="1" key="2">
    <citation type="submission" date="2021-01" db="EMBL/GenBank/DDBJ databases">
        <authorList>
            <person name="Schikora-Tamarit M.A."/>
        </authorList>
    </citation>
    <scope>NUCLEOTIDE SEQUENCE</scope>
    <source>
        <strain evidence="1">CBS6341</strain>
    </source>
</reference>
<protein>
    <submittedName>
        <fullName evidence="1">Uncharacterized protein</fullName>
    </submittedName>
</protein>